<dbReference type="STRING" id="454130.A0A0U5G0S1"/>
<feature type="region of interest" description="Disordered" evidence="1">
    <location>
        <begin position="176"/>
        <end position="242"/>
    </location>
</feature>
<feature type="region of interest" description="Disordered" evidence="1">
    <location>
        <begin position="288"/>
        <end position="308"/>
    </location>
</feature>
<accession>A0A0U5G0S1</accession>
<evidence type="ECO:0008006" key="4">
    <source>
        <dbReference type="Google" id="ProtNLM"/>
    </source>
</evidence>
<evidence type="ECO:0000313" key="2">
    <source>
        <dbReference type="EMBL" id="CEL04541.1"/>
    </source>
</evidence>
<dbReference type="InterPro" id="IPR039970">
    <property type="entry name" value="TF_Grauzone"/>
</dbReference>
<dbReference type="PANTHER" id="PTHR23225:SF2">
    <property type="entry name" value="AT09679P-RELATED"/>
    <property type="match status" value="1"/>
</dbReference>
<name>A0A0U5G0S1_ASPCI</name>
<reference evidence="3" key="1">
    <citation type="journal article" date="2016" name="Genome Announc.">
        <title>Draft genome sequences of fungus Aspergillus calidoustus.</title>
        <authorList>
            <person name="Horn F."/>
            <person name="Linde J."/>
            <person name="Mattern D.J."/>
            <person name="Walther G."/>
            <person name="Guthke R."/>
            <person name="Scherlach K."/>
            <person name="Martin K."/>
            <person name="Brakhage A.A."/>
            <person name="Petzke L."/>
            <person name="Valiante V."/>
        </authorList>
    </citation>
    <scope>NUCLEOTIDE SEQUENCE [LARGE SCALE GENOMIC DNA]</scope>
    <source>
        <strain evidence="3">SF006504</strain>
    </source>
</reference>
<organism evidence="2 3">
    <name type="scientific">Aspergillus calidoustus</name>
    <dbReference type="NCBI Taxonomy" id="454130"/>
    <lineage>
        <taxon>Eukaryota</taxon>
        <taxon>Fungi</taxon>
        <taxon>Dikarya</taxon>
        <taxon>Ascomycota</taxon>
        <taxon>Pezizomycotina</taxon>
        <taxon>Eurotiomycetes</taxon>
        <taxon>Eurotiomycetidae</taxon>
        <taxon>Eurotiales</taxon>
        <taxon>Aspergillaceae</taxon>
        <taxon>Aspergillus</taxon>
        <taxon>Aspergillus subgen. Nidulantes</taxon>
    </lineage>
</organism>
<gene>
    <name evidence="2" type="ORF">ASPCAL05670</name>
</gene>
<keyword evidence="3" id="KW-1185">Reference proteome</keyword>
<dbReference type="AlphaFoldDB" id="A0A0U5G0S1"/>
<dbReference type="OMA" id="IQHQRRM"/>
<feature type="compositionally biased region" description="Low complexity" evidence="1">
    <location>
        <begin position="226"/>
        <end position="235"/>
    </location>
</feature>
<feature type="compositionally biased region" description="Basic residues" evidence="1">
    <location>
        <begin position="208"/>
        <end position="225"/>
    </location>
</feature>
<proteinExistence type="predicted"/>
<evidence type="ECO:0000313" key="3">
    <source>
        <dbReference type="Proteomes" id="UP000054771"/>
    </source>
</evidence>
<dbReference type="GO" id="GO:0003700">
    <property type="term" value="F:DNA-binding transcription factor activity"/>
    <property type="evidence" value="ECO:0007669"/>
    <property type="project" value="InterPro"/>
</dbReference>
<dbReference type="EMBL" id="CDMC01000004">
    <property type="protein sequence ID" value="CEL04541.1"/>
    <property type="molecule type" value="Genomic_DNA"/>
</dbReference>
<sequence length="442" mass="49752">MDGHYPYPTEFHAYHGPGPLAIEHDPQLYAHDDTNPMSTAMPNPMIAFSCGHGVAGKGPHLPAFSSQYPLPPVATHQFEYWQPRHAHFDGSVRSDSPRSDSLSSGCMSTYSYDDAVSSTSGFESSPSPPAYQEPMPLALYEREPMGAVSETAPPMIHQGSHMFVAYHNQNPIEYASTAASSSPKKESIKTSRKTTTSARKQSTQPRGVQKRTTRTAKKTPARSKARTAPDTTTKQSTKKSSERRFVCSFARYGCSSTFPSKNEWKRHVSSQHIQPGFYRCDTGRCSLNNRESTTSSPSPSLDANHQHQQSALLVNDFNRKDLFIQHQRRMHAPWVTAKNQRSKQSSVTEDEKMAFEASLEEVYKRCWRQLRLPPTQSKCGFCGQEFQGPHAWKERMEHVARHFEKGDAGPEEEDVPLREWAVEQGIIRFEKGTWKLAGLCRK</sequence>
<dbReference type="PANTHER" id="PTHR23225">
    <property type="entry name" value="ZINC FINGER PROTEIN"/>
    <property type="match status" value="1"/>
</dbReference>
<dbReference type="Proteomes" id="UP000054771">
    <property type="component" value="Unassembled WGS sequence"/>
</dbReference>
<protein>
    <recommendedName>
        <fullName evidence="4">C2H2 finger domain protein</fullName>
    </recommendedName>
</protein>
<feature type="compositionally biased region" description="Low complexity" evidence="1">
    <location>
        <begin position="193"/>
        <end position="203"/>
    </location>
</feature>
<dbReference type="OrthoDB" id="5388486at2759"/>
<evidence type="ECO:0000256" key="1">
    <source>
        <dbReference type="SAM" id="MobiDB-lite"/>
    </source>
</evidence>